<protein>
    <submittedName>
        <fullName evidence="1">Uncharacterized protein</fullName>
    </submittedName>
</protein>
<dbReference type="EMBL" id="QGNW01002166">
    <property type="protein sequence ID" value="RVW24668.1"/>
    <property type="molecule type" value="Genomic_DNA"/>
</dbReference>
<dbReference type="AlphaFoldDB" id="A0A438CNB6"/>
<dbReference type="Proteomes" id="UP000288805">
    <property type="component" value="Unassembled WGS sequence"/>
</dbReference>
<sequence length="70" mass="8280">MNEERLMHKPPFVSDADWKWFVHFLSSEKAWGQLREDGIQPNRIEMFKLTHTCKNGTPVDQPSHEIMVNN</sequence>
<comment type="caution">
    <text evidence="1">The sequence shown here is derived from an EMBL/GenBank/DDBJ whole genome shotgun (WGS) entry which is preliminary data.</text>
</comment>
<name>A0A438CNB6_VITVI</name>
<organism evidence="1 2">
    <name type="scientific">Vitis vinifera</name>
    <name type="common">Grape</name>
    <dbReference type="NCBI Taxonomy" id="29760"/>
    <lineage>
        <taxon>Eukaryota</taxon>
        <taxon>Viridiplantae</taxon>
        <taxon>Streptophyta</taxon>
        <taxon>Embryophyta</taxon>
        <taxon>Tracheophyta</taxon>
        <taxon>Spermatophyta</taxon>
        <taxon>Magnoliopsida</taxon>
        <taxon>eudicotyledons</taxon>
        <taxon>Gunneridae</taxon>
        <taxon>Pentapetalae</taxon>
        <taxon>rosids</taxon>
        <taxon>Vitales</taxon>
        <taxon>Vitaceae</taxon>
        <taxon>Viteae</taxon>
        <taxon>Vitis</taxon>
    </lineage>
</organism>
<accession>A0A438CNB6</accession>
<proteinExistence type="predicted"/>
<gene>
    <name evidence="1" type="ORF">CK203_082164</name>
</gene>
<evidence type="ECO:0000313" key="1">
    <source>
        <dbReference type="EMBL" id="RVW24668.1"/>
    </source>
</evidence>
<reference evidence="1 2" key="1">
    <citation type="journal article" date="2018" name="PLoS Genet.">
        <title>Population sequencing reveals clonal diversity and ancestral inbreeding in the grapevine cultivar Chardonnay.</title>
        <authorList>
            <person name="Roach M.J."/>
            <person name="Johnson D.L."/>
            <person name="Bohlmann J."/>
            <person name="van Vuuren H.J."/>
            <person name="Jones S.J."/>
            <person name="Pretorius I.S."/>
            <person name="Schmidt S.A."/>
            <person name="Borneman A.R."/>
        </authorList>
    </citation>
    <scope>NUCLEOTIDE SEQUENCE [LARGE SCALE GENOMIC DNA]</scope>
    <source>
        <strain evidence="2">cv. Chardonnay</strain>
        <tissue evidence="1">Leaf</tissue>
    </source>
</reference>
<evidence type="ECO:0000313" key="2">
    <source>
        <dbReference type="Proteomes" id="UP000288805"/>
    </source>
</evidence>